<feature type="domain" description="HTH gntR-type" evidence="6">
    <location>
        <begin position="21"/>
        <end position="89"/>
    </location>
</feature>
<dbReference type="InterPro" id="IPR051446">
    <property type="entry name" value="HTH_trans_reg/aminotransferase"/>
</dbReference>
<dbReference type="Pfam" id="PF00392">
    <property type="entry name" value="GntR"/>
    <property type="match status" value="1"/>
</dbReference>
<proteinExistence type="inferred from homology"/>
<keyword evidence="2" id="KW-0663">Pyridoxal phosphate</keyword>
<dbReference type="SMART" id="SM00345">
    <property type="entry name" value="HTH_GNTR"/>
    <property type="match status" value="1"/>
</dbReference>
<evidence type="ECO:0000256" key="3">
    <source>
        <dbReference type="ARBA" id="ARBA00023015"/>
    </source>
</evidence>
<evidence type="ECO:0000313" key="8">
    <source>
        <dbReference type="Proteomes" id="UP001500752"/>
    </source>
</evidence>
<dbReference type="InterPro" id="IPR015424">
    <property type="entry name" value="PyrdxlP-dep_Trfase"/>
</dbReference>
<evidence type="ECO:0000256" key="4">
    <source>
        <dbReference type="ARBA" id="ARBA00023125"/>
    </source>
</evidence>
<protein>
    <submittedName>
        <fullName evidence="7">Pyridoxine biosynthesis transcriptional regulator PdxR</fullName>
    </submittedName>
</protein>
<dbReference type="InterPro" id="IPR004839">
    <property type="entry name" value="Aminotransferase_I/II_large"/>
</dbReference>
<dbReference type="PROSITE" id="PS50949">
    <property type="entry name" value="HTH_GNTR"/>
    <property type="match status" value="1"/>
</dbReference>
<dbReference type="CDD" id="cd00609">
    <property type="entry name" value="AAT_like"/>
    <property type="match status" value="1"/>
</dbReference>
<dbReference type="PRINTS" id="PR00035">
    <property type="entry name" value="HTHGNTR"/>
</dbReference>
<dbReference type="Pfam" id="PF00155">
    <property type="entry name" value="Aminotran_1_2"/>
    <property type="match status" value="1"/>
</dbReference>
<comment type="caution">
    <text evidence="7">The sequence shown here is derived from an EMBL/GenBank/DDBJ whole genome shotgun (WGS) entry which is preliminary data.</text>
</comment>
<dbReference type="EMBL" id="BAABEO010000002">
    <property type="protein sequence ID" value="GAA3667286.1"/>
    <property type="molecule type" value="Genomic_DNA"/>
</dbReference>
<keyword evidence="5" id="KW-0804">Transcription</keyword>
<evidence type="ECO:0000259" key="6">
    <source>
        <dbReference type="PROSITE" id="PS50949"/>
    </source>
</evidence>
<dbReference type="InterPro" id="IPR036388">
    <property type="entry name" value="WH-like_DNA-bd_sf"/>
</dbReference>
<keyword evidence="3" id="KW-0805">Transcription regulation</keyword>
<dbReference type="Gene3D" id="3.40.640.10">
    <property type="entry name" value="Type I PLP-dependent aspartate aminotransferase-like (Major domain)"/>
    <property type="match status" value="1"/>
</dbReference>
<keyword evidence="4" id="KW-0238">DNA-binding</keyword>
<dbReference type="InterPro" id="IPR036390">
    <property type="entry name" value="WH_DNA-bd_sf"/>
</dbReference>
<dbReference type="Gene3D" id="1.10.10.10">
    <property type="entry name" value="Winged helix-like DNA-binding domain superfamily/Winged helix DNA-binding domain"/>
    <property type="match status" value="1"/>
</dbReference>
<evidence type="ECO:0000313" key="7">
    <source>
        <dbReference type="EMBL" id="GAA3667286.1"/>
    </source>
</evidence>
<name>A0ABP7BQT4_9MICC</name>
<gene>
    <name evidence="7" type="primary">pdxR</name>
    <name evidence="7" type="ORF">GCM10023081_02610</name>
</gene>
<dbReference type="PANTHER" id="PTHR46577">
    <property type="entry name" value="HTH-TYPE TRANSCRIPTIONAL REGULATORY PROTEIN GABR"/>
    <property type="match status" value="1"/>
</dbReference>
<dbReference type="Proteomes" id="UP001500752">
    <property type="component" value="Unassembled WGS sequence"/>
</dbReference>
<dbReference type="CDD" id="cd07377">
    <property type="entry name" value="WHTH_GntR"/>
    <property type="match status" value="1"/>
</dbReference>
<dbReference type="InterPro" id="IPR015421">
    <property type="entry name" value="PyrdxlP-dep_Trfase_major"/>
</dbReference>
<reference evidence="8" key="1">
    <citation type="journal article" date="2019" name="Int. J. Syst. Evol. Microbiol.">
        <title>The Global Catalogue of Microorganisms (GCM) 10K type strain sequencing project: providing services to taxonomists for standard genome sequencing and annotation.</title>
        <authorList>
            <consortium name="The Broad Institute Genomics Platform"/>
            <consortium name="The Broad Institute Genome Sequencing Center for Infectious Disease"/>
            <person name="Wu L."/>
            <person name="Ma J."/>
        </authorList>
    </citation>
    <scope>NUCLEOTIDE SEQUENCE [LARGE SCALE GENOMIC DNA]</scope>
    <source>
        <strain evidence="8">JCM 30742</strain>
    </source>
</reference>
<dbReference type="InterPro" id="IPR000524">
    <property type="entry name" value="Tscrpt_reg_HTH_GntR"/>
</dbReference>
<dbReference type="SUPFAM" id="SSF53383">
    <property type="entry name" value="PLP-dependent transferases"/>
    <property type="match status" value="1"/>
</dbReference>
<comment type="similarity">
    <text evidence="1">In the C-terminal section; belongs to the class-I pyridoxal-phosphate-dependent aminotransferase family.</text>
</comment>
<organism evidence="7 8">
    <name type="scientific">Arthrobacter ginkgonis</name>
    <dbReference type="NCBI Taxonomy" id="1630594"/>
    <lineage>
        <taxon>Bacteria</taxon>
        <taxon>Bacillati</taxon>
        <taxon>Actinomycetota</taxon>
        <taxon>Actinomycetes</taxon>
        <taxon>Micrococcales</taxon>
        <taxon>Micrococcaceae</taxon>
        <taxon>Arthrobacter</taxon>
    </lineage>
</organism>
<dbReference type="PANTHER" id="PTHR46577:SF1">
    <property type="entry name" value="HTH-TYPE TRANSCRIPTIONAL REGULATORY PROTEIN GABR"/>
    <property type="match status" value="1"/>
</dbReference>
<evidence type="ECO:0000256" key="5">
    <source>
        <dbReference type="ARBA" id="ARBA00023163"/>
    </source>
</evidence>
<evidence type="ECO:0000256" key="2">
    <source>
        <dbReference type="ARBA" id="ARBA00022898"/>
    </source>
</evidence>
<dbReference type="SUPFAM" id="SSF46785">
    <property type="entry name" value="Winged helix' DNA-binding domain"/>
    <property type="match status" value="1"/>
</dbReference>
<accession>A0ABP7BQT4</accession>
<sequence>MKGGGNMVTELPILLDRSTGEPLTAQLSRALRAAILDGRIARDEALPGSRALARTLGVSRGTVVTAYEQLLGEGYLSAHPRRGTVAALELPADAGAGPAAGTDRPASGPVPEIWADLAPGHPSTRGLADPAWKAAWREAAAQAGNAWMPPAAGTPELRAAIAGHLRRARGLDCGPDDVVVTAGTSDALLLLALALKPADRPLRIAVEDPGYAAARRVLRTAGAHVQPVPATADGMDPDLLRALDPVPDAVLATPSHQYPLGGRMGVQARVDMLAWAAGHGTVVIEDDYDSEFRHARQPLPAMASLGAAGTTVLVGSFSKTLTPWLRCGYLVATGPAGEAVRRTRTALDSPVSGVQQQALAHYIDSGALARHTARTRREYAHRRSLVLAKLGKLPGVALGALDGGLHATVRFDQPAAPVIEAAAREGILVAALADYAAAGEPANGLVIGYGAPTDLALSRALGRIAELIAGAGEG</sequence>
<evidence type="ECO:0000256" key="1">
    <source>
        <dbReference type="ARBA" id="ARBA00005384"/>
    </source>
</evidence>
<keyword evidence="8" id="KW-1185">Reference proteome</keyword>